<dbReference type="PANTHER" id="PTHR13833:SF71">
    <property type="entry name" value="NHL DOMAIN-CONTAINING PROTEIN"/>
    <property type="match status" value="1"/>
</dbReference>
<evidence type="ECO:0000256" key="3">
    <source>
        <dbReference type="SAM" id="MobiDB-lite"/>
    </source>
</evidence>
<feature type="region of interest" description="Disordered" evidence="3">
    <location>
        <begin position="682"/>
        <end position="703"/>
    </location>
</feature>
<dbReference type="HOGENOM" id="CLU_337321_0_0_0"/>
<organism evidence="4 5">
    <name type="scientific">Fimbriimonas ginsengisoli Gsoil 348</name>
    <dbReference type="NCBI Taxonomy" id="661478"/>
    <lineage>
        <taxon>Bacteria</taxon>
        <taxon>Bacillati</taxon>
        <taxon>Armatimonadota</taxon>
        <taxon>Fimbriimonadia</taxon>
        <taxon>Fimbriimonadales</taxon>
        <taxon>Fimbriimonadaceae</taxon>
        <taxon>Fimbriimonas</taxon>
    </lineage>
</organism>
<evidence type="ECO:0000256" key="1">
    <source>
        <dbReference type="ARBA" id="ARBA00022737"/>
    </source>
</evidence>
<dbReference type="eggNOG" id="COG3391">
    <property type="taxonomic scope" value="Bacteria"/>
</dbReference>
<feature type="compositionally biased region" description="Polar residues" evidence="3">
    <location>
        <begin position="685"/>
        <end position="700"/>
    </location>
</feature>
<sequence length="844" mass="86592">MTVTPLGGNPASRAIFTGTALAFQSGDLLSDSGELTRRKLNVSLRNNTREVVGASGGFKVMFGAFSTGLNSDLRADTVVSTVVGSGASGSADGPALGASLSSPHSVLWDNRDNSIFFSGYNQSLRVSRNGFVSTLITSIGPVTSMVWRNGQPNDIIYAASLNTHKIYKLDLSTNTAILLAGTGTSGADDGPGATARFNLPYSVAQIPNTDSTNPDLLVSEGTTGKLRRLTWTGSSYNVSTLPFTNDAPRGMISLGNGKFAVSEAFIRKVSIFDLSGNKISIGDGNSGSDNGNGTQVSFFEPIGLLYDGKAIYVSESNGLIRQLTLQPSGNMLFAEAWQSSTIAGVDQGYGFADGPGDQAKFLGPVCMAMDTNGSILVADSGNSRIRKVTPDSGRFPIFNGDGGASSGVDSVRLANPTDFVPTDGGPTPYILENKTVQPSSSSELTPWSLIIPAGVKSFDFVVTIEAQTDSAAPPDAVFNAGPNPAPGSARAIVRTLTGATSAGYSNGNVSGALFASPGAFAYDAQGVLYVADSVNRSVRRITSSGTVSTIAGVVPGKSGVADGLGSVATFGSVNGIAVSASGSELYVTDGFNNRIRRIARVGDLDPAQPFNWKVSTIAGTGAADYANGPGWQSKFNKPWGIVLTSGGELLVSEAAGNRIRRLTPTAQDLSLSTSWTVSLVAGDDSSGTPTGATTDGSGNSARFGEPRGITLAASGELYVADFGNHLVRKMTSAGVVTTFAGNGIGYGDSDTGASALFSSPTDVAVDRAGYVYVADSGNYLIRRISPAGSVRTVAGFGVAGTADGPGNVARFSVMNGIELNSAGDVIVGDASRVRLVQRLISSSG</sequence>
<dbReference type="STRING" id="661478.OP10G_3350"/>
<proteinExistence type="predicted"/>
<dbReference type="KEGG" id="fgi:OP10G_3350"/>
<keyword evidence="5" id="KW-1185">Reference proteome</keyword>
<dbReference type="PANTHER" id="PTHR13833">
    <property type="match status" value="1"/>
</dbReference>
<dbReference type="InterPro" id="IPR011042">
    <property type="entry name" value="6-blade_b-propeller_TolB-like"/>
</dbReference>
<protein>
    <submittedName>
        <fullName evidence="4">Ig family protein</fullName>
    </submittedName>
</protein>
<name>A0A068NT48_FIMGI</name>
<evidence type="ECO:0000256" key="2">
    <source>
        <dbReference type="PROSITE-ProRule" id="PRU00504"/>
    </source>
</evidence>
<evidence type="ECO:0000313" key="4">
    <source>
        <dbReference type="EMBL" id="AIE86718.1"/>
    </source>
</evidence>
<evidence type="ECO:0000313" key="5">
    <source>
        <dbReference type="Proteomes" id="UP000027982"/>
    </source>
</evidence>
<dbReference type="EMBL" id="CP007139">
    <property type="protein sequence ID" value="AIE86718.1"/>
    <property type="molecule type" value="Genomic_DNA"/>
</dbReference>
<dbReference type="AlphaFoldDB" id="A0A068NT48"/>
<dbReference type="SUPFAM" id="SSF63829">
    <property type="entry name" value="Calcium-dependent phosphotriesterase"/>
    <property type="match status" value="2"/>
</dbReference>
<dbReference type="PROSITE" id="PS51125">
    <property type="entry name" value="NHL"/>
    <property type="match status" value="1"/>
</dbReference>
<keyword evidence="1" id="KW-0677">Repeat</keyword>
<accession>A0A068NT48</accession>
<dbReference type="Gene3D" id="2.120.10.30">
    <property type="entry name" value="TolB, C-terminal domain"/>
    <property type="match status" value="6"/>
</dbReference>
<dbReference type="Proteomes" id="UP000027982">
    <property type="component" value="Chromosome"/>
</dbReference>
<feature type="repeat" description="NHL" evidence="2">
    <location>
        <begin position="355"/>
        <end position="391"/>
    </location>
</feature>
<reference evidence="4 5" key="1">
    <citation type="journal article" date="2014" name="PLoS ONE">
        <title>The first complete genome sequence of the class fimbriimonadia in the phylum armatimonadetes.</title>
        <authorList>
            <person name="Hu Z.Y."/>
            <person name="Wang Y.Z."/>
            <person name="Im W.T."/>
            <person name="Wang S.Y."/>
            <person name="Zhao G.P."/>
            <person name="Zheng H.J."/>
            <person name="Quan Z.X."/>
        </authorList>
    </citation>
    <scope>NUCLEOTIDE SEQUENCE [LARGE SCALE GENOMIC DNA]</scope>
    <source>
        <strain evidence="4">Gsoil 348</strain>
    </source>
</reference>
<dbReference type="InterPro" id="IPR001258">
    <property type="entry name" value="NHL_repeat"/>
</dbReference>
<dbReference type="Pfam" id="PF01436">
    <property type="entry name" value="NHL"/>
    <property type="match status" value="2"/>
</dbReference>
<dbReference type="SUPFAM" id="SSF101898">
    <property type="entry name" value="NHL repeat"/>
    <property type="match status" value="1"/>
</dbReference>
<gene>
    <name evidence="4" type="ORF">OP10G_3350</name>
</gene>